<dbReference type="InParanoid" id="A0A0C2ZXY6"/>
<proteinExistence type="predicted"/>
<evidence type="ECO:0000313" key="3">
    <source>
        <dbReference type="Proteomes" id="UP000053989"/>
    </source>
</evidence>
<dbReference type="AlphaFoldDB" id="A0A0C2ZXY6"/>
<sequence length="246" mass="27238">MLGSHNRDYNEPHQFPLFLGNVSLLILLVQSRKITYHSSSSVVYEPPPSLAWFATGFMFQHLVCKRNLVAIQVSLNFLVHPTSYPIKVFRFLGNDAQKVGAILFWDIRSHQNTENPHQPIKDNPFLAEPMIRCASELFQSAEDSALGYLQTPSRYSPAASGMVDYSPTPKGKAPECQNRGSEVRGDDQLTGPTIKETETFSGNFTIETSCGTVRVSSEGPLPAHDNAPTMRATSVTNADPLLQEIK</sequence>
<accession>A0A0C2ZXY6</accession>
<dbReference type="EMBL" id="KN822102">
    <property type="protein sequence ID" value="KIM57317.1"/>
    <property type="molecule type" value="Genomic_DNA"/>
</dbReference>
<keyword evidence="3" id="KW-1185">Reference proteome</keyword>
<reference evidence="3" key="2">
    <citation type="submission" date="2015-01" db="EMBL/GenBank/DDBJ databases">
        <title>Evolutionary Origins and Diversification of the Mycorrhizal Mutualists.</title>
        <authorList>
            <consortium name="DOE Joint Genome Institute"/>
            <consortium name="Mycorrhizal Genomics Consortium"/>
            <person name="Kohler A."/>
            <person name="Kuo A."/>
            <person name="Nagy L.G."/>
            <person name="Floudas D."/>
            <person name="Copeland A."/>
            <person name="Barry K.W."/>
            <person name="Cichocki N."/>
            <person name="Veneault-Fourrey C."/>
            <person name="LaButti K."/>
            <person name="Lindquist E.A."/>
            <person name="Lipzen A."/>
            <person name="Lundell T."/>
            <person name="Morin E."/>
            <person name="Murat C."/>
            <person name="Riley R."/>
            <person name="Ohm R."/>
            <person name="Sun H."/>
            <person name="Tunlid A."/>
            <person name="Henrissat B."/>
            <person name="Grigoriev I.V."/>
            <person name="Hibbett D.S."/>
            <person name="Martin F."/>
        </authorList>
    </citation>
    <scope>NUCLEOTIDE SEQUENCE [LARGE SCALE GENOMIC DNA]</scope>
    <source>
        <strain evidence="3">Foug A</strain>
    </source>
</reference>
<protein>
    <submittedName>
        <fullName evidence="2">Uncharacterized protein</fullName>
    </submittedName>
</protein>
<dbReference type="HOGENOM" id="CLU_1129650_0_0_1"/>
<evidence type="ECO:0000256" key="1">
    <source>
        <dbReference type="SAM" id="MobiDB-lite"/>
    </source>
</evidence>
<dbReference type="Proteomes" id="UP000053989">
    <property type="component" value="Unassembled WGS sequence"/>
</dbReference>
<reference evidence="2 3" key="1">
    <citation type="submission" date="2014-04" db="EMBL/GenBank/DDBJ databases">
        <authorList>
            <consortium name="DOE Joint Genome Institute"/>
            <person name="Kuo A."/>
            <person name="Kohler A."/>
            <person name="Nagy L.G."/>
            <person name="Floudas D."/>
            <person name="Copeland A."/>
            <person name="Barry K.W."/>
            <person name="Cichocki N."/>
            <person name="Veneault-Fourrey C."/>
            <person name="LaButti K."/>
            <person name="Lindquist E.A."/>
            <person name="Lipzen A."/>
            <person name="Lundell T."/>
            <person name="Morin E."/>
            <person name="Murat C."/>
            <person name="Sun H."/>
            <person name="Tunlid A."/>
            <person name="Henrissat B."/>
            <person name="Grigoriev I.V."/>
            <person name="Hibbett D.S."/>
            <person name="Martin F."/>
            <person name="Nordberg H.P."/>
            <person name="Cantor M.N."/>
            <person name="Hua S.X."/>
        </authorList>
    </citation>
    <scope>NUCLEOTIDE SEQUENCE [LARGE SCALE GENOMIC DNA]</scope>
    <source>
        <strain evidence="2 3">Foug A</strain>
    </source>
</reference>
<evidence type="ECO:0000313" key="2">
    <source>
        <dbReference type="EMBL" id="KIM57317.1"/>
    </source>
</evidence>
<gene>
    <name evidence="2" type="ORF">SCLCIDRAFT_10490</name>
</gene>
<organism evidence="2 3">
    <name type="scientific">Scleroderma citrinum Foug A</name>
    <dbReference type="NCBI Taxonomy" id="1036808"/>
    <lineage>
        <taxon>Eukaryota</taxon>
        <taxon>Fungi</taxon>
        <taxon>Dikarya</taxon>
        <taxon>Basidiomycota</taxon>
        <taxon>Agaricomycotina</taxon>
        <taxon>Agaricomycetes</taxon>
        <taxon>Agaricomycetidae</taxon>
        <taxon>Boletales</taxon>
        <taxon>Sclerodermatineae</taxon>
        <taxon>Sclerodermataceae</taxon>
        <taxon>Scleroderma</taxon>
    </lineage>
</organism>
<feature type="region of interest" description="Disordered" evidence="1">
    <location>
        <begin position="167"/>
        <end position="195"/>
    </location>
</feature>
<feature type="region of interest" description="Disordered" evidence="1">
    <location>
        <begin position="216"/>
        <end position="246"/>
    </location>
</feature>
<name>A0A0C2ZXY6_9AGAM</name>